<dbReference type="EMBL" id="JMCG01000001">
    <property type="protein sequence ID" value="KGK11642.1"/>
    <property type="molecule type" value="Genomic_DNA"/>
</dbReference>
<comment type="function">
    <text evidence="12">Cytochrome bo(3) ubiquinol terminal oxidase is the component of the aerobic respiratory chain of E.coli that predominates when cells are grown at high aeration. Has proton pump activity across the membrane in addition to electron transfer, pumping 2 protons/electron.</text>
</comment>
<dbReference type="STRING" id="29495.EA26_10135"/>
<comment type="subcellular location">
    <subcellularLocation>
        <location evidence="1">Cell membrane</location>
        <topology evidence="1">Multi-pass membrane protein</topology>
    </subcellularLocation>
</comment>
<evidence type="ECO:0000256" key="6">
    <source>
        <dbReference type="ARBA" id="ARBA00022475"/>
    </source>
</evidence>
<evidence type="ECO:0000256" key="13">
    <source>
        <dbReference type="ARBA" id="ARBA00030071"/>
    </source>
</evidence>
<evidence type="ECO:0000256" key="3">
    <source>
        <dbReference type="ARBA" id="ARBA00011700"/>
    </source>
</evidence>
<sequence>MSNQHAETGARDYVKGFVFALVLTVIPFYFAWSQSLPQAVTYAVLLGCAVVQIVVHFAYFLHMEVKSEDGRWNMVSLVFSAIVVLILVAGSLWIMWHLHQNMMLKV</sequence>
<dbReference type="InterPro" id="IPR014210">
    <property type="entry name" value="Cyt_o_ubiqinol_oxidase_su4"/>
</dbReference>
<proteinExistence type="inferred from homology"/>
<evidence type="ECO:0000256" key="17">
    <source>
        <dbReference type="SAM" id="Phobius"/>
    </source>
</evidence>
<keyword evidence="10" id="KW-0560">Oxidoreductase</keyword>
<keyword evidence="19" id="KW-1185">Reference proteome</keyword>
<keyword evidence="5" id="KW-0813">Transport</keyword>
<evidence type="ECO:0000256" key="10">
    <source>
        <dbReference type="ARBA" id="ARBA00023002"/>
    </source>
</evidence>
<evidence type="ECO:0000256" key="14">
    <source>
        <dbReference type="ARBA" id="ARBA00030211"/>
    </source>
</evidence>
<dbReference type="GO" id="GO:0005886">
    <property type="term" value="C:plasma membrane"/>
    <property type="evidence" value="ECO:0007669"/>
    <property type="project" value="UniProtKB-SubCell"/>
</dbReference>
<evidence type="ECO:0000256" key="8">
    <source>
        <dbReference type="ARBA" id="ARBA00022982"/>
    </source>
</evidence>
<keyword evidence="6" id="KW-1003">Cell membrane</keyword>
<dbReference type="GeneID" id="43683535"/>
<organism evidence="18 19">
    <name type="scientific">Vibrio navarrensis</name>
    <dbReference type="NCBI Taxonomy" id="29495"/>
    <lineage>
        <taxon>Bacteria</taxon>
        <taxon>Pseudomonadati</taxon>
        <taxon>Pseudomonadota</taxon>
        <taxon>Gammaproteobacteria</taxon>
        <taxon>Vibrionales</taxon>
        <taxon>Vibrionaceae</taxon>
        <taxon>Vibrio</taxon>
    </lineage>
</organism>
<evidence type="ECO:0000313" key="18">
    <source>
        <dbReference type="EMBL" id="KGK11642.1"/>
    </source>
</evidence>
<feature type="transmembrane region" description="Helical" evidence="17">
    <location>
        <begin position="74"/>
        <end position="96"/>
    </location>
</feature>
<evidence type="ECO:0000256" key="16">
    <source>
        <dbReference type="ARBA" id="ARBA00032185"/>
    </source>
</evidence>
<keyword evidence="7 17" id="KW-0812">Transmembrane</keyword>
<dbReference type="InterPro" id="IPR005171">
    <property type="entry name" value="Cyt_c_oxidase_su4_prok"/>
</dbReference>
<evidence type="ECO:0000256" key="15">
    <source>
        <dbReference type="ARBA" id="ARBA00031887"/>
    </source>
</evidence>
<dbReference type="Pfam" id="PF03626">
    <property type="entry name" value="COX4_pro"/>
    <property type="match status" value="1"/>
</dbReference>
<comment type="similarity">
    <text evidence="2">Belongs to the cytochrome c oxidase bacterial subunit 4 family.</text>
</comment>
<evidence type="ECO:0000256" key="7">
    <source>
        <dbReference type="ARBA" id="ARBA00022692"/>
    </source>
</evidence>
<comment type="subunit">
    <text evidence="3">Heterooctamer of two A chains, two B chains, two C chains and two D chains.</text>
</comment>
<keyword evidence="8" id="KW-0249">Electron transport</keyword>
<dbReference type="Proteomes" id="UP000029994">
    <property type="component" value="Unassembled WGS sequence"/>
</dbReference>
<dbReference type="GO" id="GO:0009486">
    <property type="term" value="F:cytochrome bo3 ubiquinol oxidase activity"/>
    <property type="evidence" value="ECO:0007669"/>
    <property type="project" value="InterPro"/>
</dbReference>
<feature type="transmembrane region" description="Helical" evidence="17">
    <location>
        <begin position="39"/>
        <end position="62"/>
    </location>
</feature>
<keyword evidence="9 17" id="KW-1133">Transmembrane helix</keyword>
<dbReference type="GO" id="GO:0009319">
    <property type="term" value="C:cytochrome o ubiquinol oxidase complex"/>
    <property type="evidence" value="ECO:0007669"/>
    <property type="project" value="TreeGrafter"/>
</dbReference>
<evidence type="ECO:0000256" key="12">
    <source>
        <dbReference type="ARBA" id="ARBA00025694"/>
    </source>
</evidence>
<gene>
    <name evidence="18" type="ORF">EA26_10135</name>
</gene>
<evidence type="ECO:0000256" key="11">
    <source>
        <dbReference type="ARBA" id="ARBA00023136"/>
    </source>
</evidence>
<evidence type="ECO:0000256" key="1">
    <source>
        <dbReference type="ARBA" id="ARBA00004651"/>
    </source>
</evidence>
<evidence type="ECO:0000313" key="19">
    <source>
        <dbReference type="Proteomes" id="UP000029994"/>
    </source>
</evidence>
<name>A0A099LWI3_9VIBR</name>
<dbReference type="InterPro" id="IPR050968">
    <property type="entry name" value="Cytochrome_c_oxidase_bac_sub4"/>
</dbReference>
<evidence type="ECO:0000256" key="9">
    <source>
        <dbReference type="ARBA" id="ARBA00022989"/>
    </source>
</evidence>
<dbReference type="RefSeq" id="WP_039427189.1">
    <property type="nucleotide sequence ID" value="NZ_CP061844.1"/>
</dbReference>
<evidence type="ECO:0000256" key="5">
    <source>
        <dbReference type="ARBA" id="ARBA00022448"/>
    </source>
</evidence>
<comment type="caution">
    <text evidence="18">The sequence shown here is derived from an EMBL/GenBank/DDBJ whole genome shotgun (WGS) entry which is preliminary data.</text>
</comment>
<dbReference type="AlphaFoldDB" id="A0A099LWI3"/>
<dbReference type="GO" id="GO:0015078">
    <property type="term" value="F:proton transmembrane transporter activity"/>
    <property type="evidence" value="ECO:0007669"/>
    <property type="project" value="TreeGrafter"/>
</dbReference>
<evidence type="ECO:0000256" key="4">
    <source>
        <dbReference type="ARBA" id="ARBA00014689"/>
    </source>
</evidence>
<reference evidence="18 19" key="1">
    <citation type="submission" date="2014-04" db="EMBL/GenBank/DDBJ databases">
        <title>Genome sequencing of Vibrio navarrensis strains.</title>
        <authorList>
            <person name="Gladney L.M."/>
            <person name="Katz L.S."/>
            <person name="Marino-Ramirez L."/>
            <person name="Jordan I.K."/>
        </authorList>
    </citation>
    <scope>NUCLEOTIDE SEQUENCE [LARGE SCALE GENOMIC DNA]</scope>
    <source>
        <strain evidence="18 19">ATCC 51183</strain>
    </source>
</reference>
<dbReference type="GO" id="GO:0019646">
    <property type="term" value="P:aerobic electron transport chain"/>
    <property type="evidence" value="ECO:0007669"/>
    <property type="project" value="TreeGrafter"/>
</dbReference>
<dbReference type="NCBIfam" id="TIGR02847">
    <property type="entry name" value="CyoD"/>
    <property type="match status" value="1"/>
</dbReference>
<keyword evidence="11 17" id="KW-0472">Membrane</keyword>
<feature type="transmembrane region" description="Helical" evidence="17">
    <location>
        <begin position="12"/>
        <end position="33"/>
    </location>
</feature>
<dbReference type="PANTHER" id="PTHR36835:SF1">
    <property type="entry name" value="CYTOCHROME BO(3) UBIQUINOL OXIDASE SUBUNIT 4"/>
    <property type="match status" value="1"/>
</dbReference>
<accession>A0A099LWI3</accession>
<dbReference type="GO" id="GO:0015990">
    <property type="term" value="P:electron transport coupled proton transport"/>
    <property type="evidence" value="ECO:0007669"/>
    <property type="project" value="InterPro"/>
</dbReference>
<evidence type="ECO:0000256" key="2">
    <source>
        <dbReference type="ARBA" id="ARBA00008079"/>
    </source>
</evidence>
<dbReference type="PANTHER" id="PTHR36835">
    <property type="entry name" value="CYTOCHROME BO(3) UBIQUINOL OXIDASE SUBUNIT 4"/>
    <property type="match status" value="1"/>
</dbReference>
<dbReference type="eggNOG" id="COG3125">
    <property type="taxonomic scope" value="Bacteria"/>
</dbReference>
<protein>
    <recommendedName>
        <fullName evidence="4">Cytochrome bo(3) ubiquinol oxidase subunit 4</fullName>
    </recommendedName>
    <alternativeName>
        <fullName evidence="16">Cytochrome o ubiquinol oxidase subunit 4</fullName>
    </alternativeName>
    <alternativeName>
        <fullName evidence="13">Oxidase bo(3) subunit 4</fullName>
    </alternativeName>
    <alternativeName>
        <fullName evidence="14">Ubiquinol oxidase polypeptide IV</fullName>
    </alternativeName>
    <alternativeName>
        <fullName evidence="15">Ubiquinol oxidase subunit 4</fullName>
    </alternativeName>
</protein>